<name>A0AAD5QGN3_PARTN</name>
<organism evidence="6 7">
    <name type="scientific">Parelaphostrongylus tenuis</name>
    <name type="common">Meningeal worm</name>
    <dbReference type="NCBI Taxonomy" id="148309"/>
    <lineage>
        <taxon>Eukaryota</taxon>
        <taxon>Metazoa</taxon>
        <taxon>Ecdysozoa</taxon>
        <taxon>Nematoda</taxon>
        <taxon>Chromadorea</taxon>
        <taxon>Rhabditida</taxon>
        <taxon>Rhabditina</taxon>
        <taxon>Rhabditomorpha</taxon>
        <taxon>Strongyloidea</taxon>
        <taxon>Metastrongylidae</taxon>
        <taxon>Parelaphostrongylus</taxon>
    </lineage>
</organism>
<evidence type="ECO:0000256" key="4">
    <source>
        <dbReference type="ARBA" id="ARBA00023136"/>
    </source>
</evidence>
<keyword evidence="4" id="KW-0472">Membrane</keyword>
<dbReference type="PANTHER" id="PTHR46671">
    <property type="entry name" value="PROTEIN CBG11221"/>
    <property type="match status" value="1"/>
</dbReference>
<keyword evidence="3" id="KW-0808">Transferase</keyword>
<proteinExistence type="predicted"/>
<sequence>MECLKLLDEKGPWHYVILQQNHDVVIRTNLELKRIFRVLNGSNDVQITKCAPSLYNQSMRWDAESLGVFSGNTRISFKIARFSQVDSSAATQRRDYEFDTSVSE</sequence>
<evidence type="ECO:0000256" key="3">
    <source>
        <dbReference type="ARBA" id="ARBA00022679"/>
    </source>
</evidence>
<comment type="caution">
    <text evidence="6">The sequence shown here is derived from an EMBL/GenBank/DDBJ whole genome shotgun (WGS) entry which is preliminary data.</text>
</comment>
<dbReference type="EMBL" id="JAHQIW010000548">
    <property type="protein sequence ID" value="KAJ1348729.1"/>
    <property type="molecule type" value="Genomic_DNA"/>
</dbReference>
<evidence type="ECO:0000313" key="6">
    <source>
        <dbReference type="EMBL" id="KAJ1348729.1"/>
    </source>
</evidence>
<protein>
    <submittedName>
        <fullName evidence="6">Uncharacterized protein</fullName>
    </submittedName>
</protein>
<gene>
    <name evidence="6" type="ORF">KIN20_004099</name>
</gene>
<dbReference type="Pfam" id="PF02485">
    <property type="entry name" value="Branch"/>
    <property type="match status" value="1"/>
</dbReference>
<keyword evidence="2" id="KW-0328">Glycosyltransferase</keyword>
<accession>A0AAD5QGN3</accession>
<comment type="subcellular location">
    <subcellularLocation>
        <location evidence="1">Membrane</location>
        <topology evidence="1">Single-pass type II membrane protein</topology>
    </subcellularLocation>
</comment>
<dbReference type="PANTHER" id="PTHR46671:SF7">
    <property type="entry name" value="CORE-2_I-BRANCHING ENZYME"/>
    <property type="match status" value="1"/>
</dbReference>
<dbReference type="InterPro" id="IPR003406">
    <property type="entry name" value="Glyco_trans_14"/>
</dbReference>
<keyword evidence="5" id="KW-0325">Glycoprotein</keyword>
<dbReference type="GO" id="GO:0016020">
    <property type="term" value="C:membrane"/>
    <property type="evidence" value="ECO:0007669"/>
    <property type="project" value="UniProtKB-SubCell"/>
</dbReference>
<keyword evidence="7" id="KW-1185">Reference proteome</keyword>
<evidence type="ECO:0000256" key="5">
    <source>
        <dbReference type="ARBA" id="ARBA00023180"/>
    </source>
</evidence>
<reference evidence="6" key="1">
    <citation type="submission" date="2021-06" db="EMBL/GenBank/DDBJ databases">
        <title>Parelaphostrongylus tenuis whole genome reference sequence.</title>
        <authorList>
            <person name="Garwood T.J."/>
            <person name="Larsen P.A."/>
            <person name="Fountain-Jones N.M."/>
            <person name="Garbe J.R."/>
            <person name="Macchietto M.G."/>
            <person name="Kania S.A."/>
            <person name="Gerhold R.W."/>
            <person name="Richards J.E."/>
            <person name="Wolf T.M."/>
        </authorList>
    </citation>
    <scope>NUCLEOTIDE SEQUENCE</scope>
    <source>
        <strain evidence="6">MNPRO001-30</strain>
        <tissue evidence="6">Meninges</tissue>
    </source>
</reference>
<dbReference type="GO" id="GO:0016757">
    <property type="term" value="F:glycosyltransferase activity"/>
    <property type="evidence" value="ECO:0007669"/>
    <property type="project" value="UniProtKB-KW"/>
</dbReference>
<dbReference type="Proteomes" id="UP001196413">
    <property type="component" value="Unassembled WGS sequence"/>
</dbReference>
<evidence type="ECO:0000256" key="1">
    <source>
        <dbReference type="ARBA" id="ARBA00004606"/>
    </source>
</evidence>
<evidence type="ECO:0000313" key="7">
    <source>
        <dbReference type="Proteomes" id="UP001196413"/>
    </source>
</evidence>
<evidence type="ECO:0000256" key="2">
    <source>
        <dbReference type="ARBA" id="ARBA00022676"/>
    </source>
</evidence>
<dbReference type="AlphaFoldDB" id="A0AAD5QGN3"/>